<evidence type="ECO:0000313" key="6">
    <source>
        <dbReference type="EMBL" id="RDV26145.1"/>
    </source>
</evidence>
<dbReference type="PANTHER" id="PTHR43454">
    <property type="entry name" value="GLYCERALDEHYDE-3-PHOSPHATE DEHYDROGENASE"/>
    <property type="match status" value="1"/>
</dbReference>
<dbReference type="SUPFAM" id="SSF51735">
    <property type="entry name" value="NAD(P)-binding Rossmann-fold domains"/>
    <property type="match status" value="1"/>
</dbReference>
<dbReference type="Pfam" id="PF02800">
    <property type="entry name" value="Gp_dh_C"/>
    <property type="match status" value="1"/>
</dbReference>
<evidence type="ECO:0000256" key="1">
    <source>
        <dbReference type="ARBA" id="ARBA00007406"/>
    </source>
</evidence>
<dbReference type="PROSITE" id="PS00071">
    <property type="entry name" value="GAPDH"/>
    <property type="match status" value="1"/>
</dbReference>
<dbReference type="InterPro" id="IPR020828">
    <property type="entry name" value="GlycerAld_3-P_DH_NAD(P)-bd"/>
</dbReference>
<dbReference type="SMART" id="SM00846">
    <property type="entry name" value="Gp_dh_N"/>
    <property type="match status" value="1"/>
</dbReference>
<dbReference type="InterPro" id="IPR006424">
    <property type="entry name" value="Glyceraldehyde-3-P_DH_1"/>
</dbReference>
<organism evidence="6 7">
    <name type="scientific">Alteromonas aestuariivivens</name>
    <dbReference type="NCBI Taxonomy" id="1938339"/>
    <lineage>
        <taxon>Bacteria</taxon>
        <taxon>Pseudomonadati</taxon>
        <taxon>Pseudomonadota</taxon>
        <taxon>Gammaproteobacteria</taxon>
        <taxon>Alteromonadales</taxon>
        <taxon>Alteromonadaceae</taxon>
        <taxon>Alteromonas/Salinimonas group</taxon>
        <taxon>Alteromonas</taxon>
    </lineage>
</organism>
<gene>
    <name evidence="6" type="ORF">DXV75_08705</name>
</gene>
<dbReference type="NCBIfam" id="TIGR01534">
    <property type="entry name" value="GAPDH-I"/>
    <property type="match status" value="1"/>
</dbReference>
<dbReference type="EC" id="1.2.1.-" evidence="4"/>
<evidence type="ECO:0000259" key="5">
    <source>
        <dbReference type="SMART" id="SM00846"/>
    </source>
</evidence>
<dbReference type="GO" id="GO:0006006">
    <property type="term" value="P:glucose metabolic process"/>
    <property type="evidence" value="ECO:0007669"/>
    <property type="project" value="InterPro"/>
</dbReference>
<dbReference type="OrthoDB" id="9803304at2"/>
<dbReference type="RefSeq" id="WP_115593015.1">
    <property type="nucleotide sequence ID" value="NZ_QRHA01000005.1"/>
</dbReference>
<dbReference type="Gene3D" id="3.40.50.720">
    <property type="entry name" value="NAD(P)-binding Rossmann-like Domain"/>
    <property type="match status" value="1"/>
</dbReference>
<dbReference type="GO" id="GO:0051287">
    <property type="term" value="F:NAD binding"/>
    <property type="evidence" value="ECO:0007669"/>
    <property type="project" value="InterPro"/>
</dbReference>
<dbReference type="InterPro" id="IPR036291">
    <property type="entry name" value="NAD(P)-bd_dom_sf"/>
</dbReference>
<sequence>MNQQFEQELQTSWQERQEFAERMLPLIGKLYRNHAVEISVYGRSLLNASAIDIIKAHRTVRLHEGIKLRLRESWPILEALSTMKLAPAEIDIGKLAFDFHYGTGVEQNDLHRYLEGQLSGVYNTDDNQAPRDVVLYGFGRIGRLLARLLIERQGKNNKLRLRAIVVRGGKEGDLEKRASLLRRDSVHGPFNGSITVDTERNAIKANGSFIQVIYANSPAEVDYTRYGIDNAIVVDNTGMWRDRDGLGLHLKAKGAAKVLLTAPGKGDIKNIVHGVNHGDIAENDTIMSAASCTTNAITPVLKALDEEFGIVSGHVETVHSYTNDQNLIDNFHKADRRGRSAPLNMVLTETGAAKAVAKAYPKLEGKLTGNAIRVPTPNVSLAILNLNLAAETDKLSVNEFLRNTSLFSSLQHQIDYTASTEIVSTDLVGTQAASVVDSQATIVAGNRVTLYLWYDNEFGYSCQVMRVIRDMAQLTVPTIPI</sequence>
<comment type="caution">
    <text evidence="6">The sequence shown here is derived from an EMBL/GenBank/DDBJ whole genome shotgun (WGS) entry which is preliminary data.</text>
</comment>
<dbReference type="AlphaFoldDB" id="A0A3D8M8C3"/>
<feature type="domain" description="Glyceraldehyde 3-phosphate dehydrogenase NAD(P) binding" evidence="5">
    <location>
        <begin position="131"/>
        <end position="292"/>
    </location>
</feature>
<evidence type="ECO:0000256" key="2">
    <source>
        <dbReference type="ARBA" id="ARBA00023002"/>
    </source>
</evidence>
<dbReference type="Pfam" id="PF00044">
    <property type="entry name" value="Gp_dh_N"/>
    <property type="match status" value="1"/>
</dbReference>
<reference evidence="7" key="1">
    <citation type="submission" date="2018-08" db="EMBL/GenBank/DDBJ databases">
        <authorList>
            <person name="Zhang J."/>
            <person name="Du Z.-J."/>
        </authorList>
    </citation>
    <scope>NUCLEOTIDE SEQUENCE [LARGE SCALE GENOMIC DNA]</scope>
    <source>
        <strain evidence="7">KCTC 52655</strain>
    </source>
</reference>
<name>A0A3D8M8C3_9ALTE</name>
<dbReference type="GO" id="GO:0050661">
    <property type="term" value="F:NADP binding"/>
    <property type="evidence" value="ECO:0007669"/>
    <property type="project" value="InterPro"/>
</dbReference>
<dbReference type="SUPFAM" id="SSF55347">
    <property type="entry name" value="Glyceraldehyde-3-phosphate dehydrogenase-like, C-terminal domain"/>
    <property type="match status" value="1"/>
</dbReference>
<accession>A0A3D8M8C3</accession>
<dbReference type="NCBIfam" id="NF006139">
    <property type="entry name" value="PRK08289.1"/>
    <property type="match status" value="1"/>
</dbReference>
<dbReference type="PRINTS" id="PR00078">
    <property type="entry name" value="G3PDHDRGNASE"/>
</dbReference>
<dbReference type="GO" id="GO:0016620">
    <property type="term" value="F:oxidoreductase activity, acting on the aldehyde or oxo group of donors, NAD or NADP as acceptor"/>
    <property type="evidence" value="ECO:0007669"/>
    <property type="project" value="InterPro"/>
</dbReference>
<evidence type="ECO:0000256" key="3">
    <source>
        <dbReference type="RuleBase" id="RU000397"/>
    </source>
</evidence>
<dbReference type="CDD" id="cd05214">
    <property type="entry name" value="GAPDH_I_N"/>
    <property type="match status" value="1"/>
</dbReference>
<comment type="similarity">
    <text evidence="1 3">Belongs to the glyceraldehyde-3-phosphate dehydrogenase family.</text>
</comment>
<proteinExistence type="inferred from homology"/>
<dbReference type="InterPro" id="IPR020829">
    <property type="entry name" value="GlycerAld_3-P_DH_cat"/>
</dbReference>
<dbReference type="CDD" id="cd18126">
    <property type="entry name" value="GAPDH_I_C"/>
    <property type="match status" value="1"/>
</dbReference>
<dbReference type="Proteomes" id="UP000256561">
    <property type="component" value="Unassembled WGS sequence"/>
</dbReference>
<dbReference type="Gene3D" id="3.30.360.10">
    <property type="entry name" value="Dihydrodipicolinate Reductase, domain 2"/>
    <property type="match status" value="1"/>
</dbReference>
<evidence type="ECO:0000313" key="7">
    <source>
        <dbReference type="Proteomes" id="UP000256561"/>
    </source>
</evidence>
<keyword evidence="7" id="KW-1185">Reference proteome</keyword>
<keyword evidence="2 4" id="KW-0560">Oxidoreductase</keyword>
<dbReference type="PANTHER" id="PTHR43454:SF1">
    <property type="entry name" value="GLYCERALDEHYDE 3-PHOSPHATE DEHYDROGENASE NAD(P) BINDING DOMAIN-CONTAINING PROTEIN"/>
    <property type="match status" value="1"/>
</dbReference>
<protein>
    <recommendedName>
        <fullName evidence="4">Glyceraldehyde-3-phosphate dehydrogenase</fullName>
        <ecNumber evidence="4">1.2.1.-</ecNumber>
    </recommendedName>
</protein>
<dbReference type="InterPro" id="IPR020831">
    <property type="entry name" value="GlycerAld/Erythrose_P_DH"/>
</dbReference>
<evidence type="ECO:0000256" key="4">
    <source>
        <dbReference type="RuleBase" id="RU361160"/>
    </source>
</evidence>
<dbReference type="EMBL" id="QRHA01000005">
    <property type="protein sequence ID" value="RDV26145.1"/>
    <property type="molecule type" value="Genomic_DNA"/>
</dbReference>
<dbReference type="InterPro" id="IPR020830">
    <property type="entry name" value="GlycerAld_3-P_DH_AS"/>
</dbReference>